<dbReference type="Proteomes" id="UP001501009">
    <property type="component" value="Unassembled WGS sequence"/>
</dbReference>
<accession>A0ABP7HJS4</accession>
<comment type="caution">
    <text evidence="4">The sequence shown here is derived from an EMBL/GenBank/DDBJ whole genome shotgun (WGS) entry which is preliminary data.</text>
</comment>
<protein>
    <submittedName>
        <fullName evidence="4">OmpA family protein</fullName>
    </submittedName>
</protein>
<evidence type="ECO:0000313" key="4">
    <source>
        <dbReference type="EMBL" id="GAA3797026.1"/>
    </source>
</evidence>
<evidence type="ECO:0000256" key="2">
    <source>
        <dbReference type="SAM" id="MobiDB-lite"/>
    </source>
</evidence>
<organism evidence="4 5">
    <name type="scientific">Streptomyces coacervatus</name>
    <dbReference type="NCBI Taxonomy" id="647381"/>
    <lineage>
        <taxon>Bacteria</taxon>
        <taxon>Bacillati</taxon>
        <taxon>Actinomycetota</taxon>
        <taxon>Actinomycetes</taxon>
        <taxon>Kitasatosporales</taxon>
        <taxon>Streptomycetaceae</taxon>
        <taxon>Streptomyces</taxon>
    </lineage>
</organism>
<evidence type="ECO:0000256" key="1">
    <source>
        <dbReference type="PROSITE-ProRule" id="PRU00473"/>
    </source>
</evidence>
<dbReference type="PANTHER" id="PTHR30329:SF21">
    <property type="entry name" value="LIPOPROTEIN YIAD-RELATED"/>
    <property type="match status" value="1"/>
</dbReference>
<dbReference type="EMBL" id="BAABDE010000016">
    <property type="protein sequence ID" value="GAA3797026.1"/>
    <property type="molecule type" value="Genomic_DNA"/>
</dbReference>
<gene>
    <name evidence="4" type="ORF">GCM10022403_033700</name>
</gene>
<feature type="region of interest" description="Disordered" evidence="2">
    <location>
        <begin position="182"/>
        <end position="203"/>
    </location>
</feature>
<dbReference type="PROSITE" id="PS51123">
    <property type="entry name" value="OMPA_2"/>
    <property type="match status" value="1"/>
</dbReference>
<feature type="domain" description="OmpA-like" evidence="3">
    <location>
        <begin position="197"/>
        <end position="319"/>
    </location>
</feature>
<name>A0ABP7HJS4_9ACTN</name>
<dbReference type="InterPro" id="IPR036737">
    <property type="entry name" value="OmpA-like_sf"/>
</dbReference>
<proteinExistence type="predicted"/>
<dbReference type="SUPFAM" id="SSF103088">
    <property type="entry name" value="OmpA-like"/>
    <property type="match status" value="1"/>
</dbReference>
<dbReference type="Pfam" id="PF00691">
    <property type="entry name" value="OmpA"/>
    <property type="match status" value="1"/>
</dbReference>
<dbReference type="PANTHER" id="PTHR30329">
    <property type="entry name" value="STATOR ELEMENT OF FLAGELLAR MOTOR COMPLEX"/>
    <property type="match status" value="1"/>
</dbReference>
<evidence type="ECO:0000313" key="5">
    <source>
        <dbReference type="Proteomes" id="UP001501009"/>
    </source>
</evidence>
<dbReference type="InterPro" id="IPR006665">
    <property type="entry name" value="OmpA-like"/>
</dbReference>
<keyword evidence="5" id="KW-1185">Reference proteome</keyword>
<reference evidence="5" key="1">
    <citation type="journal article" date="2019" name="Int. J. Syst. Evol. Microbiol.">
        <title>The Global Catalogue of Microorganisms (GCM) 10K type strain sequencing project: providing services to taxonomists for standard genome sequencing and annotation.</title>
        <authorList>
            <consortium name="The Broad Institute Genomics Platform"/>
            <consortium name="The Broad Institute Genome Sequencing Center for Infectious Disease"/>
            <person name="Wu L."/>
            <person name="Ma J."/>
        </authorList>
    </citation>
    <scope>NUCLEOTIDE SEQUENCE [LARGE SCALE GENOMIC DNA]</scope>
    <source>
        <strain evidence="5">JCM 17138</strain>
    </source>
</reference>
<dbReference type="InterPro" id="IPR050330">
    <property type="entry name" value="Bact_OuterMem_StrucFunc"/>
</dbReference>
<dbReference type="Gene3D" id="3.30.1330.60">
    <property type="entry name" value="OmpA-like domain"/>
    <property type="match status" value="1"/>
</dbReference>
<keyword evidence="1" id="KW-0472">Membrane</keyword>
<sequence>MRLLVGGGARPQLAFAADLTPRRSNGAVEHSPRQREGKIQKGLEAFDSRLRTARSGAPGLDLLNLLDRAARVQSHTRIIVISSGLSTADPVDYRQLGLSGDPQKVAADLKARHLLPDLSGHQISFAGLGETAGGQSALPPAARQTLQETWRRICTLADASSCQVIDELAAAMPPTATKPVPRINVPLTVTRPGPRPGSQKASLPDTVLGFRADSAALSPAADAALRPLVQLINTRHLRADITGHVADVGPGHDGMQLSLRRARAVADRLVALGAPRGALRSVTGRGDLDPVIHNWTNGSFNEALASRNRRTEVLLDTTTTTR</sequence>
<evidence type="ECO:0000259" key="3">
    <source>
        <dbReference type="PROSITE" id="PS51123"/>
    </source>
</evidence>